<dbReference type="AlphaFoldDB" id="A0AB73S6U2"/>
<evidence type="ECO:0000313" key="1">
    <source>
        <dbReference type="EMBL" id="PEI84652.1"/>
    </source>
</evidence>
<dbReference type="Pfam" id="PF14022">
    <property type="entry name" value="DUF4238"/>
    <property type="match status" value="1"/>
</dbReference>
<dbReference type="EMBL" id="NUEH01000043">
    <property type="protein sequence ID" value="PEI84652.1"/>
    <property type="molecule type" value="Genomic_DNA"/>
</dbReference>
<organism evidence="1">
    <name type="scientific">Bacillus toyonensis</name>
    <dbReference type="NCBI Taxonomy" id="155322"/>
    <lineage>
        <taxon>Bacteria</taxon>
        <taxon>Bacillati</taxon>
        <taxon>Bacillota</taxon>
        <taxon>Bacilli</taxon>
        <taxon>Bacillales</taxon>
        <taxon>Bacillaceae</taxon>
        <taxon>Bacillus</taxon>
        <taxon>Bacillus cereus group</taxon>
    </lineage>
</organism>
<evidence type="ECO:0008006" key="2">
    <source>
        <dbReference type="Google" id="ProtNLM"/>
    </source>
</evidence>
<name>A0AB73S6U2_9BACI</name>
<dbReference type="Proteomes" id="UP000220969">
    <property type="component" value="Unassembled WGS sequence"/>
</dbReference>
<reference evidence="1" key="1">
    <citation type="submission" date="2017-09" db="EMBL/GenBank/DDBJ databases">
        <title>Large-scale bioinformatics analysis of Bacillus genomes uncovers conserved roles of natural products in bacterial physiology.</title>
        <authorList>
            <consortium name="Agbiome Team Llc"/>
            <person name="Bleich R.M."/>
            <person name="Kirk G.J."/>
            <person name="Santa Maria K.C."/>
            <person name="Allen S.E."/>
            <person name="Farag S."/>
            <person name="Shank E.A."/>
            <person name="Bowers A."/>
        </authorList>
    </citation>
    <scope>NUCLEOTIDE SEQUENCE</scope>
    <source>
        <strain evidence="1">AFS005430</strain>
    </source>
</reference>
<proteinExistence type="predicted"/>
<dbReference type="InterPro" id="IPR025332">
    <property type="entry name" value="DUF4238"/>
</dbReference>
<dbReference type="RefSeq" id="WP_098164657.1">
    <property type="nucleotide sequence ID" value="NZ_NUEH01000043.1"/>
</dbReference>
<protein>
    <recommendedName>
        <fullName evidence="2">DUF4238 domain-containing protein</fullName>
    </recommendedName>
</protein>
<accession>A0AB73S6U2</accession>
<sequence>MAEKNDFAKKQHYIPRFSIKPFEITEGYCLTVIFKKTPLKKIKMSTKNIMQENDLYEVKDNDGKYVNRNEIEDNYSKLEGLIANGFHELVELLESDKADIKFNKIVKDKIEEWAKYETILLFQLILTLIRSPHLKNLIYDNKETPDFMKPIFYRLMTTTPENAVKLAKNHLIGDELEIALHSLKTSPEGGLQVLYEHLMSNFQLRIYKTRGEKKFFLSDRPILVNKFEEADHVLPISPNICIGTTPLQIKEGTVSIYSQIAYLSDDDVNRINKKLIQNTEKMLIIQSDADLEFVKEWVENIKGTV</sequence>
<gene>
    <name evidence="1" type="ORF">CN678_18960</name>
</gene>
<comment type="caution">
    <text evidence="1">The sequence shown here is derived from an EMBL/GenBank/DDBJ whole genome shotgun (WGS) entry which is preliminary data.</text>
</comment>